<evidence type="ECO:0000259" key="2">
    <source>
        <dbReference type="Pfam" id="PF09603"/>
    </source>
</evidence>
<dbReference type="InterPro" id="IPR011871">
    <property type="entry name" value="Fib_succ_major"/>
</dbReference>
<dbReference type="NCBIfam" id="TIGR02145">
    <property type="entry name" value="Fib_succ_major"/>
    <property type="match status" value="1"/>
</dbReference>
<proteinExistence type="predicted"/>
<keyword evidence="1" id="KW-0732">Signal</keyword>
<evidence type="ECO:0000313" key="3">
    <source>
        <dbReference type="EMBL" id="SHK93987.1"/>
    </source>
</evidence>
<feature type="domain" description="Fibrobacter succinogenes major paralogous" evidence="2">
    <location>
        <begin position="62"/>
        <end position="232"/>
    </location>
</feature>
<evidence type="ECO:0000313" key="4">
    <source>
        <dbReference type="Proteomes" id="UP000184275"/>
    </source>
</evidence>
<dbReference type="PROSITE" id="PS51257">
    <property type="entry name" value="PROKAR_LIPOPROTEIN"/>
    <property type="match status" value="1"/>
</dbReference>
<protein>
    <submittedName>
        <fullName evidence="3">Major paralogous domain-containing protein</fullName>
    </submittedName>
</protein>
<dbReference type="Pfam" id="PF09603">
    <property type="entry name" value="Fib_succ_major"/>
    <property type="match status" value="1"/>
</dbReference>
<dbReference type="EMBL" id="FRAW01000025">
    <property type="protein sequence ID" value="SHK93987.1"/>
    <property type="molecule type" value="Genomic_DNA"/>
</dbReference>
<reference evidence="4" key="1">
    <citation type="submission" date="2016-11" db="EMBL/GenBank/DDBJ databases">
        <authorList>
            <person name="Varghese N."/>
            <person name="Submissions S."/>
        </authorList>
    </citation>
    <scope>NUCLEOTIDE SEQUENCE [LARGE SCALE GENOMIC DNA]</scope>
    <source>
        <strain evidence="4">UWOS</strain>
    </source>
</reference>
<accession>A0A1M6WJT3</accession>
<gene>
    <name evidence="3" type="ORF">SAMN05720469_1259</name>
</gene>
<sequence length="233" mass="25998">MRKSPFLVFFECLAICLGTFALAACSDNGTNAAEFNAASVCPESGRGSFVDDRDGQVYKYTTIGNQVWMAENLRYKIDGELVADQSNDLRSECFFSDDSCLVMGLLYNWNAAKYVCPKGWHLPSEKEWSVLIDLMGGDAEASRRLRSTSGWKELNHNEDLNGTDDCGFDLLPSQATYKPNLGYEADAWSSTNASSEENGSILFFNILSYQTDIQLLLPYGYIDDLKSIRCLKD</sequence>
<dbReference type="RefSeq" id="WP_073305261.1">
    <property type="nucleotide sequence ID" value="NZ_FRAW01000025.1"/>
</dbReference>
<dbReference type="AlphaFoldDB" id="A0A1M6WJT3"/>
<feature type="signal peptide" evidence="1">
    <location>
        <begin position="1"/>
        <end position="23"/>
    </location>
</feature>
<organism evidence="3 4">
    <name type="scientific">Fibrobacter intestinalis</name>
    <dbReference type="NCBI Taxonomy" id="28122"/>
    <lineage>
        <taxon>Bacteria</taxon>
        <taxon>Pseudomonadati</taxon>
        <taxon>Fibrobacterota</taxon>
        <taxon>Fibrobacteria</taxon>
        <taxon>Fibrobacterales</taxon>
        <taxon>Fibrobacteraceae</taxon>
        <taxon>Fibrobacter</taxon>
    </lineage>
</organism>
<keyword evidence="4" id="KW-1185">Reference proteome</keyword>
<name>A0A1M6WJT3_9BACT</name>
<evidence type="ECO:0000256" key="1">
    <source>
        <dbReference type="SAM" id="SignalP"/>
    </source>
</evidence>
<dbReference type="Proteomes" id="UP000184275">
    <property type="component" value="Unassembled WGS sequence"/>
</dbReference>
<feature type="chain" id="PRO_5012929294" evidence="1">
    <location>
        <begin position="24"/>
        <end position="233"/>
    </location>
</feature>